<dbReference type="GO" id="GO:0035725">
    <property type="term" value="P:sodium ion transmembrane transport"/>
    <property type="evidence" value="ECO:0007669"/>
    <property type="project" value="TreeGrafter"/>
</dbReference>
<protein>
    <submittedName>
        <fullName evidence="1">Voltage-gated potassium channel</fullName>
    </submittedName>
</protein>
<dbReference type="InterPro" id="IPR005821">
    <property type="entry name" value="Ion_trans_dom"/>
</dbReference>
<comment type="caution">
    <text evidence="1">The sequence shown here is derived from an EMBL/GenBank/DDBJ whole genome shotgun (WGS) entry which is preliminary data.</text>
</comment>
<dbReference type="InterPro" id="IPR018490">
    <property type="entry name" value="cNMP-bd_dom_sf"/>
</dbReference>
<dbReference type="SUPFAM" id="SSF81324">
    <property type="entry name" value="Voltage-gated potassium channels"/>
    <property type="match status" value="1"/>
</dbReference>
<dbReference type="Pfam" id="PF00520">
    <property type="entry name" value="Ion_trans"/>
    <property type="match status" value="1"/>
</dbReference>
<dbReference type="Gene3D" id="2.60.120.10">
    <property type="entry name" value="Jelly Rolls"/>
    <property type="match status" value="1"/>
</dbReference>
<reference evidence="1 2" key="1">
    <citation type="submission" date="2024-03" db="EMBL/GenBank/DDBJ databases">
        <title>Aureococcus anophagefferens CCMP1851 and Kratosvirus quantuckense: Draft genome of a second virus-susceptible host strain in the model system.</title>
        <authorList>
            <person name="Chase E."/>
            <person name="Truchon A.R."/>
            <person name="Schepens W."/>
            <person name="Wilhelm S.W."/>
        </authorList>
    </citation>
    <scope>NUCLEOTIDE SEQUENCE [LARGE SCALE GENOMIC DNA]</scope>
    <source>
        <strain evidence="1 2">CCMP1851</strain>
    </source>
</reference>
<dbReference type="Proteomes" id="UP001363151">
    <property type="component" value="Unassembled WGS sequence"/>
</dbReference>
<dbReference type="InterPro" id="IPR051413">
    <property type="entry name" value="K/Na_HCN_channel"/>
</dbReference>
<sequence length="1120" mass="125760">MAAAPPTTSPLPPNPKSPGTPKASARRMDRSESNALLLDTFDSNSEPNEEQLGTFDKKKGKWMRKSRQVSPYAPLSDAMSPSKMSSRAKAGARTCYERAARLVRGVEHTALPPMVRRAKQEITFPKHSWMTNPNSFFFNGWSVSMVPFLAYVAVVTPFEIAFVHRGCSLLAPNLIVDLYFWADVLLNFNTAFFDHERAKWIVSYGRVAKRYFRGWFFLDLVSCLPFETLIAAKFQPARMRIFSCDSNASGALKMVKLLRLPKLLRVLRFGRLVARLASTVNISFKVMTMIKYTLLIVVITHLWACMIRLIGDTPDCVKYYASSPDIPGADPPDWYNTDSEGDCWLATVRYRKKGLWFEYVAALEWAAKAMGGESESVTFGESFLGFLIMLSGMVMTAFLIGEIANVLTNFDPALNDYRTSMDNLNQYMLERNINKGLQKHLREYYINSEGLFRKMYHREMLQSLSPALQRAVAKEELGDWVSKLPFLNTVVRTTSGMAVGTLVVVAPDEVEFSAHGELQARLLSLDKCLKYTVFYGERWDGGPDVEAGVAHDRLRLPLDSPWLRRFEAANRESNVLVTEISLALIPRLFAAKEFIVRGGAMNDSLFLMFEGSAFRMRAKLGFGDEEEVDKVGGETEDGLSEGLSTGEFLSARNHDVIGVEIIHSLVGAQMPSAFDVAAIGHVFVNAISAETLEKIMTPEACPKLLAATRKLAGWQLCWQLFKLGVYRTGAFAVQERKARIRYYNAAYLCQKLALKRHYRAVDAHERRKSVHLDNRIKRASEKERDKNLFNLYKNFKPLRWRADGVRETSIVTPLPPTTDESEWTTGQKVYVDLGGGPRPADIVDVFYTSSMGSDRRLTPSTYEVRLPRTRHICAPGTVTATPEELDGDAPPESRPSTAQRAKRPSKSKVAASGPPTAKGDLVYARFDVGLPPQRARVIDVRDDGFLEVSFQNIDLVVKREQISSRHSPGARVRIKEDGCFLERAEAEATVCRVCDDGTYCCNYDAVRADYVENRFKRNKWSGLELERSVNAITTSWQKMMTIDLIGDQQARQAELDEVSGGTVLQRVARVEHIQRETNAKLDVLLAHLKVPYLAPRTAEPELHPSDPDSPKKLPKAPAPN</sequence>
<evidence type="ECO:0000313" key="2">
    <source>
        <dbReference type="Proteomes" id="UP001363151"/>
    </source>
</evidence>
<keyword evidence="2" id="KW-1185">Reference proteome</keyword>
<dbReference type="GO" id="GO:0005249">
    <property type="term" value="F:voltage-gated potassium channel activity"/>
    <property type="evidence" value="ECO:0007669"/>
    <property type="project" value="TreeGrafter"/>
</dbReference>
<dbReference type="InterPro" id="IPR014710">
    <property type="entry name" value="RmlC-like_jellyroll"/>
</dbReference>
<name>A0ABR1G4N4_AURAN</name>
<accession>A0ABR1G4N4</accession>
<gene>
    <name evidence="1" type="ORF">SO694_00086174</name>
</gene>
<keyword evidence="1" id="KW-0407">Ion channel</keyword>
<dbReference type="GO" id="GO:0003254">
    <property type="term" value="P:regulation of membrane depolarization"/>
    <property type="evidence" value="ECO:0007669"/>
    <property type="project" value="TreeGrafter"/>
</dbReference>
<dbReference type="PANTHER" id="PTHR45689:SF5">
    <property type="entry name" value="I[[H]] CHANNEL, ISOFORM E"/>
    <property type="match status" value="1"/>
</dbReference>
<dbReference type="KEGG" id="aaf:AURANDRAFT_67897"/>
<dbReference type="SUPFAM" id="SSF51206">
    <property type="entry name" value="cAMP-binding domain-like"/>
    <property type="match status" value="1"/>
</dbReference>
<dbReference type="PANTHER" id="PTHR45689">
    <property type="entry name" value="I[[H]] CHANNEL, ISOFORM E"/>
    <property type="match status" value="1"/>
</dbReference>
<keyword evidence="1" id="KW-0813">Transport</keyword>
<dbReference type="Gene3D" id="1.10.287.630">
    <property type="entry name" value="Helix hairpin bin"/>
    <property type="match status" value="1"/>
</dbReference>
<dbReference type="GO" id="GO:0098855">
    <property type="term" value="C:HCN channel complex"/>
    <property type="evidence" value="ECO:0007669"/>
    <property type="project" value="TreeGrafter"/>
</dbReference>
<dbReference type="EMBL" id="JBBJCI010000122">
    <property type="protein sequence ID" value="KAK7247997.1"/>
    <property type="molecule type" value="Genomic_DNA"/>
</dbReference>
<organism evidence="1 2">
    <name type="scientific">Aureococcus anophagefferens</name>
    <name type="common">Harmful bloom alga</name>
    <dbReference type="NCBI Taxonomy" id="44056"/>
    <lineage>
        <taxon>Eukaryota</taxon>
        <taxon>Sar</taxon>
        <taxon>Stramenopiles</taxon>
        <taxon>Ochrophyta</taxon>
        <taxon>Pelagophyceae</taxon>
        <taxon>Pelagomonadales</taxon>
        <taxon>Pelagomonadaceae</taxon>
        <taxon>Aureococcus</taxon>
    </lineage>
</organism>
<proteinExistence type="predicted"/>
<keyword evidence="1" id="KW-0406">Ion transport</keyword>
<evidence type="ECO:0000313" key="1">
    <source>
        <dbReference type="EMBL" id="KAK7247997.1"/>
    </source>
</evidence>
<dbReference type="Gene3D" id="1.10.287.70">
    <property type="match status" value="1"/>
</dbReference>